<comment type="caution">
    <text evidence="2">The sequence shown here is derived from an EMBL/GenBank/DDBJ whole genome shotgun (WGS) entry which is preliminary data.</text>
</comment>
<dbReference type="Proteomes" id="UP000276133">
    <property type="component" value="Unassembled WGS sequence"/>
</dbReference>
<proteinExistence type="predicted"/>
<name>A0A3M7R3M9_BRAPC</name>
<keyword evidence="3" id="KW-1185">Reference proteome</keyword>
<evidence type="ECO:0000313" key="3">
    <source>
        <dbReference type="Proteomes" id="UP000276133"/>
    </source>
</evidence>
<reference evidence="2 3" key="1">
    <citation type="journal article" date="2018" name="Sci. Rep.">
        <title>Genomic signatures of local adaptation to the degree of environmental predictability in rotifers.</title>
        <authorList>
            <person name="Franch-Gras L."/>
            <person name="Hahn C."/>
            <person name="Garcia-Roger E.M."/>
            <person name="Carmona M.J."/>
            <person name="Serra M."/>
            <person name="Gomez A."/>
        </authorList>
    </citation>
    <scope>NUCLEOTIDE SEQUENCE [LARGE SCALE GENOMIC DNA]</scope>
    <source>
        <strain evidence="2">HYR1</strain>
    </source>
</reference>
<evidence type="ECO:0000313" key="2">
    <source>
        <dbReference type="EMBL" id="RNA17984.1"/>
    </source>
</evidence>
<dbReference type="AlphaFoldDB" id="A0A3M7R3M9"/>
<accession>A0A3M7R3M9</accession>
<dbReference type="EMBL" id="REGN01004330">
    <property type="protein sequence ID" value="RNA17984.1"/>
    <property type="molecule type" value="Genomic_DNA"/>
</dbReference>
<keyword evidence="1" id="KW-1133">Transmembrane helix</keyword>
<keyword evidence="1" id="KW-0812">Transmembrane</keyword>
<keyword evidence="1" id="KW-0472">Membrane</keyword>
<protein>
    <submittedName>
        <fullName evidence="2">Uncharacterized protein</fullName>
    </submittedName>
</protein>
<gene>
    <name evidence="2" type="ORF">BpHYR1_028489</name>
</gene>
<sequence>MIQLNLNGLAFEQKNMNKARSLRLKSIVLKTRIEYKGQILAITANLDLFMCLCAFVETFFGKKSIIRIKKQKFRYRYLE</sequence>
<feature type="transmembrane region" description="Helical" evidence="1">
    <location>
        <begin position="39"/>
        <end position="60"/>
    </location>
</feature>
<organism evidence="2 3">
    <name type="scientific">Brachionus plicatilis</name>
    <name type="common">Marine rotifer</name>
    <name type="synonym">Brachionus muelleri</name>
    <dbReference type="NCBI Taxonomy" id="10195"/>
    <lineage>
        <taxon>Eukaryota</taxon>
        <taxon>Metazoa</taxon>
        <taxon>Spiralia</taxon>
        <taxon>Gnathifera</taxon>
        <taxon>Rotifera</taxon>
        <taxon>Eurotatoria</taxon>
        <taxon>Monogononta</taxon>
        <taxon>Pseudotrocha</taxon>
        <taxon>Ploima</taxon>
        <taxon>Brachionidae</taxon>
        <taxon>Brachionus</taxon>
    </lineage>
</organism>
<evidence type="ECO:0000256" key="1">
    <source>
        <dbReference type="SAM" id="Phobius"/>
    </source>
</evidence>